<dbReference type="InterPro" id="IPR046733">
    <property type="entry name" value="DUF6625"/>
</dbReference>
<dbReference type="Proteomes" id="UP000826188">
    <property type="component" value="Unassembled WGS sequence"/>
</dbReference>
<keyword evidence="1" id="KW-1133">Transmembrane helix</keyword>
<comment type="caution">
    <text evidence="2">The sequence shown here is derived from an EMBL/GenBank/DDBJ whole genome shotgun (WGS) entry which is preliminary data.</text>
</comment>
<organism evidence="2 3">
    <name type="scientific">Hymenobacter profundi</name>
    <dbReference type="NCBI Taxonomy" id="1982110"/>
    <lineage>
        <taxon>Bacteria</taxon>
        <taxon>Pseudomonadati</taxon>
        <taxon>Bacteroidota</taxon>
        <taxon>Cytophagia</taxon>
        <taxon>Cytophagales</taxon>
        <taxon>Hymenobacteraceae</taxon>
        <taxon>Hymenobacter</taxon>
    </lineage>
</organism>
<evidence type="ECO:0000313" key="2">
    <source>
        <dbReference type="EMBL" id="MBW3129273.1"/>
    </source>
</evidence>
<keyword evidence="1" id="KW-0812">Transmembrane</keyword>
<reference evidence="2 3" key="1">
    <citation type="submission" date="2021-07" db="EMBL/GenBank/DDBJ databases">
        <title>Hymenobacter profundi sp. nov., isolated from deep-sea water.</title>
        <authorList>
            <person name="Kim M.K."/>
        </authorList>
    </citation>
    <scope>NUCLEOTIDE SEQUENCE [LARGE SCALE GENOMIC DNA]</scope>
    <source>
        <strain evidence="2 3">M2</strain>
    </source>
</reference>
<sequence>MRFIPFSLAQFNALATRKIAKPVQVAKAYKLCDFKPAYGLIYEDYIESYDFWGFCDTDMVFGDTIKVLTPQLLAAYDVISAHPQYVSGPFTLFRNIPETKKLFLKSNDIDRVLTEQRTMKFCEASNAIQHLWEGYDLFDFPSEIESMTHLLKTPKKGDLRVLFSDMITERLQREITWENGLLFDDRKEIFIFHFIIYKTKTYFNTSTWTNPRKFYFTKCGFFLNTIRSYTVCWAISILLNISYKSKRKITQWQKIGINYIR</sequence>
<evidence type="ECO:0000256" key="1">
    <source>
        <dbReference type="SAM" id="Phobius"/>
    </source>
</evidence>
<proteinExistence type="predicted"/>
<accession>A0ABS6X0A8</accession>
<gene>
    <name evidence="2" type="ORF">KYK14_11975</name>
</gene>
<protein>
    <submittedName>
        <fullName evidence="2">Uncharacterized protein</fullName>
    </submittedName>
</protein>
<feature type="transmembrane region" description="Helical" evidence="1">
    <location>
        <begin position="221"/>
        <end position="241"/>
    </location>
</feature>
<dbReference type="EMBL" id="JAHWGL010000046">
    <property type="protein sequence ID" value="MBW3129273.1"/>
    <property type="molecule type" value="Genomic_DNA"/>
</dbReference>
<name>A0ABS6X0A8_9BACT</name>
<evidence type="ECO:0000313" key="3">
    <source>
        <dbReference type="Proteomes" id="UP000826188"/>
    </source>
</evidence>
<keyword evidence="1" id="KW-0472">Membrane</keyword>
<dbReference type="Pfam" id="PF20330">
    <property type="entry name" value="DUF6625"/>
    <property type="match status" value="1"/>
</dbReference>
<keyword evidence="3" id="KW-1185">Reference proteome</keyword>